<feature type="domain" description="Secretion system C-terminal sorting" evidence="2">
    <location>
        <begin position="249"/>
        <end position="314"/>
    </location>
</feature>
<evidence type="ECO:0000313" key="3">
    <source>
        <dbReference type="EMBL" id="SIS96668.1"/>
    </source>
</evidence>
<reference evidence="4" key="1">
    <citation type="submission" date="2017-01" db="EMBL/GenBank/DDBJ databases">
        <authorList>
            <person name="Varghese N."/>
            <person name="Submissions S."/>
        </authorList>
    </citation>
    <scope>NUCLEOTIDE SEQUENCE [LARGE SCALE GENOMIC DNA]</scope>
    <source>
        <strain evidence="4">DSM 23145</strain>
    </source>
</reference>
<keyword evidence="1" id="KW-0732">Signal</keyword>
<dbReference type="InterPro" id="IPR026444">
    <property type="entry name" value="Secre_tail"/>
</dbReference>
<name>A0A1N7NEH1_9FLAO</name>
<dbReference type="Proteomes" id="UP000185839">
    <property type="component" value="Unassembled WGS sequence"/>
</dbReference>
<protein>
    <submittedName>
        <fullName evidence="3">Por secretion system C-terminal sorting domain-containing protein</fullName>
    </submittedName>
</protein>
<keyword evidence="4" id="KW-1185">Reference proteome</keyword>
<proteinExistence type="predicted"/>
<dbReference type="OrthoDB" id="862563at2"/>
<dbReference type="STRING" id="713588.SAMN05421789_1147"/>
<accession>A0A1N7NEH1</accession>
<organism evidence="3 4">
    <name type="scientific">Kaistella chaponensis</name>
    <dbReference type="NCBI Taxonomy" id="713588"/>
    <lineage>
        <taxon>Bacteria</taxon>
        <taxon>Pseudomonadati</taxon>
        <taxon>Bacteroidota</taxon>
        <taxon>Flavobacteriia</taxon>
        <taxon>Flavobacteriales</taxon>
        <taxon>Weeksellaceae</taxon>
        <taxon>Chryseobacterium group</taxon>
        <taxon>Kaistella</taxon>
    </lineage>
</organism>
<dbReference type="NCBIfam" id="TIGR04183">
    <property type="entry name" value="Por_Secre_tail"/>
    <property type="match status" value="1"/>
</dbReference>
<dbReference type="Pfam" id="PF18962">
    <property type="entry name" value="Por_Secre_tail"/>
    <property type="match status" value="1"/>
</dbReference>
<evidence type="ECO:0000256" key="1">
    <source>
        <dbReference type="ARBA" id="ARBA00022729"/>
    </source>
</evidence>
<dbReference type="RefSeq" id="WP_076388014.1">
    <property type="nucleotide sequence ID" value="NZ_FTOI01000014.1"/>
</dbReference>
<evidence type="ECO:0000313" key="4">
    <source>
        <dbReference type="Proteomes" id="UP000185839"/>
    </source>
</evidence>
<dbReference type="EMBL" id="FTOI01000014">
    <property type="protein sequence ID" value="SIS96668.1"/>
    <property type="molecule type" value="Genomic_DNA"/>
</dbReference>
<sequence>MKTKFTFFKILNEFTNRISVRIINSRNFAAFLGILMMFGYNSTTNAQTKIVVPNTNEGSAFIGPYGNAARKLQLIIDDTLLTSLVGKNLTSISFRLPASTIDSWPATALTMNSFDVYLSDSVEPANRQLDFAANVVGTQTQVRSGSLVIPAGALTVGSNPNDFSYKIIFNNPWKYNSGNLLIEIQHSGTGISSRTVQAASTTSAGYGTLYSALWQSTGSVTQGNFSMVEINSVDQLSASSVKIGANSIVYPNPVKDWLFVKSEKEFIAYSVYNKAGQMIISEKISGKSGMNVAKLPVGQYVIQLTDKNGNTEVSQFIKK</sequence>
<gene>
    <name evidence="3" type="ORF">SAMN05421789_1147</name>
</gene>
<evidence type="ECO:0000259" key="2">
    <source>
        <dbReference type="Pfam" id="PF18962"/>
    </source>
</evidence>
<dbReference type="AlphaFoldDB" id="A0A1N7NEH1"/>